<name>A0A948TI02_9GAMM</name>
<accession>A0A948TI02</accession>
<dbReference type="AlphaFoldDB" id="A0A948TI02"/>
<dbReference type="Proteomes" id="UP000733611">
    <property type="component" value="Unassembled WGS sequence"/>
</dbReference>
<gene>
    <name evidence="1" type="ORF">H9847_08865</name>
</gene>
<sequence length="64" mass="6553">MSTLLRGAALADSCLGVASCESNILGVASFESNILGVASFERYSLVVAERNSALTPCGVSLRAC</sequence>
<dbReference type="EMBL" id="JAHLFE010000185">
    <property type="protein sequence ID" value="MBU3844953.1"/>
    <property type="molecule type" value="Genomic_DNA"/>
</dbReference>
<evidence type="ECO:0000313" key="2">
    <source>
        <dbReference type="Proteomes" id="UP000733611"/>
    </source>
</evidence>
<reference evidence="1" key="2">
    <citation type="submission" date="2021-04" db="EMBL/GenBank/DDBJ databases">
        <authorList>
            <person name="Gilroy R."/>
        </authorList>
    </citation>
    <scope>NUCLEOTIDE SEQUENCE</scope>
    <source>
        <strain evidence="1">378</strain>
    </source>
</reference>
<organism evidence="1 2">
    <name type="scientific">Candidatus Anaerobiospirillum pullicola</name>
    <dbReference type="NCBI Taxonomy" id="2838451"/>
    <lineage>
        <taxon>Bacteria</taxon>
        <taxon>Pseudomonadati</taxon>
        <taxon>Pseudomonadota</taxon>
        <taxon>Gammaproteobacteria</taxon>
        <taxon>Aeromonadales</taxon>
        <taxon>Succinivibrionaceae</taxon>
        <taxon>Anaerobiospirillum</taxon>
    </lineage>
</organism>
<comment type="caution">
    <text evidence="1">The sequence shown here is derived from an EMBL/GenBank/DDBJ whole genome shotgun (WGS) entry which is preliminary data.</text>
</comment>
<proteinExistence type="predicted"/>
<evidence type="ECO:0000313" key="1">
    <source>
        <dbReference type="EMBL" id="MBU3844953.1"/>
    </source>
</evidence>
<protein>
    <submittedName>
        <fullName evidence="1">Uncharacterized protein</fullName>
    </submittedName>
</protein>
<reference evidence="1" key="1">
    <citation type="journal article" date="2021" name="PeerJ">
        <title>Extensive microbial diversity within the chicken gut microbiome revealed by metagenomics and culture.</title>
        <authorList>
            <person name="Gilroy R."/>
            <person name="Ravi A."/>
            <person name="Getino M."/>
            <person name="Pursley I."/>
            <person name="Horton D.L."/>
            <person name="Alikhan N.F."/>
            <person name="Baker D."/>
            <person name="Gharbi K."/>
            <person name="Hall N."/>
            <person name="Watson M."/>
            <person name="Adriaenssens E.M."/>
            <person name="Foster-Nyarko E."/>
            <person name="Jarju S."/>
            <person name="Secka A."/>
            <person name="Antonio M."/>
            <person name="Oren A."/>
            <person name="Chaudhuri R.R."/>
            <person name="La Ragione R."/>
            <person name="Hildebrand F."/>
            <person name="Pallen M.J."/>
        </authorList>
    </citation>
    <scope>NUCLEOTIDE SEQUENCE</scope>
    <source>
        <strain evidence="1">378</strain>
    </source>
</reference>